<keyword evidence="3" id="KW-1185">Reference proteome</keyword>
<dbReference type="InterPro" id="IPR036188">
    <property type="entry name" value="FAD/NAD-bd_sf"/>
</dbReference>
<proteinExistence type="predicted"/>
<evidence type="ECO:0000313" key="2">
    <source>
        <dbReference type="EMBL" id="KAK7730563.1"/>
    </source>
</evidence>
<feature type="compositionally biased region" description="Polar residues" evidence="1">
    <location>
        <begin position="194"/>
        <end position="203"/>
    </location>
</feature>
<name>A0AAN9U4Q8_9PEZI</name>
<protein>
    <recommendedName>
        <fullName evidence="4">FAD/NAD(P)-binding domain-containing protein</fullName>
    </recommendedName>
</protein>
<accession>A0AAN9U4Q8</accession>
<feature type="region of interest" description="Disordered" evidence="1">
    <location>
        <begin position="179"/>
        <end position="203"/>
    </location>
</feature>
<dbReference type="Gene3D" id="3.50.50.60">
    <property type="entry name" value="FAD/NAD(P)-binding domain"/>
    <property type="match status" value="2"/>
</dbReference>
<sequence length="203" mass="22245">MAFYDVAIVGGGPAGLTAAATLAHQLHTDVVFDSHNYRNAKATQEHMVPGHEGKDPAEFRRESREGILSHYSPIKFQDAKVTKGYEELWAVRIFHCLFCKGYEDRGAPSAGVLAVVPIHFPIDMLVGLAIQGVKNSAQLSERVTLYTNGNEALTAGLNAIVKKDEWSIEPRPDQRLAESQTSSVTVKLEDGSSKNKNSWSTHL</sequence>
<dbReference type="SUPFAM" id="SSF51971">
    <property type="entry name" value="Nucleotide-binding domain"/>
    <property type="match status" value="1"/>
</dbReference>
<dbReference type="EMBL" id="JAJSPL020000061">
    <property type="protein sequence ID" value="KAK7730563.1"/>
    <property type="molecule type" value="Genomic_DNA"/>
</dbReference>
<dbReference type="Pfam" id="PF13450">
    <property type="entry name" value="NAD_binding_8"/>
    <property type="match status" value="1"/>
</dbReference>
<evidence type="ECO:0000313" key="3">
    <source>
        <dbReference type="Proteomes" id="UP001320245"/>
    </source>
</evidence>
<reference evidence="2 3" key="1">
    <citation type="journal article" date="2023" name="PLoS ONE">
        <title>Cytospora paraplurivora sp. nov. isolated from orchards with fruit tree decline syndrome in Ontario, Canada.</title>
        <authorList>
            <person name="Ilyukhin E."/>
            <person name="Nguyen H.D.T."/>
            <person name="Castle A.J."/>
            <person name="Ellouze W."/>
        </authorList>
    </citation>
    <scope>NUCLEOTIDE SEQUENCE [LARGE SCALE GENOMIC DNA]</scope>
    <source>
        <strain evidence="2 3">FDS-564</strain>
    </source>
</reference>
<dbReference type="AlphaFoldDB" id="A0AAN9U4Q8"/>
<evidence type="ECO:0008006" key="4">
    <source>
        <dbReference type="Google" id="ProtNLM"/>
    </source>
</evidence>
<evidence type="ECO:0000256" key="1">
    <source>
        <dbReference type="SAM" id="MobiDB-lite"/>
    </source>
</evidence>
<comment type="caution">
    <text evidence="2">The sequence shown here is derived from an EMBL/GenBank/DDBJ whole genome shotgun (WGS) entry which is preliminary data.</text>
</comment>
<dbReference type="Proteomes" id="UP001320245">
    <property type="component" value="Unassembled WGS sequence"/>
</dbReference>
<organism evidence="2 3">
    <name type="scientific">Cytospora paraplurivora</name>
    <dbReference type="NCBI Taxonomy" id="2898453"/>
    <lineage>
        <taxon>Eukaryota</taxon>
        <taxon>Fungi</taxon>
        <taxon>Dikarya</taxon>
        <taxon>Ascomycota</taxon>
        <taxon>Pezizomycotina</taxon>
        <taxon>Sordariomycetes</taxon>
        <taxon>Sordariomycetidae</taxon>
        <taxon>Diaporthales</taxon>
        <taxon>Cytosporaceae</taxon>
        <taxon>Cytospora</taxon>
    </lineage>
</organism>
<gene>
    <name evidence="2" type="ORF">SLS53_008953</name>
</gene>